<dbReference type="Proteomes" id="UP000765509">
    <property type="component" value="Unassembled WGS sequence"/>
</dbReference>
<reference evidence="3" key="1">
    <citation type="submission" date="2021-03" db="EMBL/GenBank/DDBJ databases">
        <title>Draft genome sequence of rust myrtle Austropuccinia psidii MF-1, a brazilian biotype.</title>
        <authorList>
            <person name="Quecine M.C."/>
            <person name="Pachon D.M.R."/>
            <person name="Bonatelli M.L."/>
            <person name="Correr F.H."/>
            <person name="Franceschini L.M."/>
            <person name="Leite T.F."/>
            <person name="Margarido G.R.A."/>
            <person name="Almeida C.A."/>
            <person name="Ferrarezi J.A."/>
            <person name="Labate C.A."/>
        </authorList>
    </citation>
    <scope>NUCLEOTIDE SEQUENCE</scope>
    <source>
        <strain evidence="3">MF-1</strain>
    </source>
</reference>
<keyword evidence="4" id="KW-1185">Reference proteome</keyword>
<protein>
    <submittedName>
        <fullName evidence="3">Uncharacterized protein</fullName>
    </submittedName>
</protein>
<name>A0A9Q3D5Q3_9BASI</name>
<keyword evidence="2" id="KW-0812">Transmembrane</keyword>
<feature type="compositionally biased region" description="Basic and acidic residues" evidence="1">
    <location>
        <begin position="461"/>
        <end position="482"/>
    </location>
</feature>
<evidence type="ECO:0000256" key="2">
    <source>
        <dbReference type="SAM" id="Phobius"/>
    </source>
</evidence>
<dbReference type="AlphaFoldDB" id="A0A9Q3D5Q3"/>
<organism evidence="3 4">
    <name type="scientific">Austropuccinia psidii MF-1</name>
    <dbReference type="NCBI Taxonomy" id="1389203"/>
    <lineage>
        <taxon>Eukaryota</taxon>
        <taxon>Fungi</taxon>
        <taxon>Dikarya</taxon>
        <taxon>Basidiomycota</taxon>
        <taxon>Pucciniomycotina</taxon>
        <taxon>Pucciniomycetes</taxon>
        <taxon>Pucciniales</taxon>
        <taxon>Sphaerophragmiaceae</taxon>
        <taxon>Austropuccinia</taxon>
    </lineage>
</organism>
<feature type="region of interest" description="Disordered" evidence="1">
    <location>
        <begin position="461"/>
        <end position="515"/>
    </location>
</feature>
<dbReference type="OrthoDB" id="2497043at2759"/>
<accession>A0A9Q3D5Q3</accession>
<proteinExistence type="predicted"/>
<gene>
    <name evidence="3" type="ORF">O181_033982</name>
</gene>
<feature type="transmembrane region" description="Helical" evidence="2">
    <location>
        <begin position="425"/>
        <end position="451"/>
    </location>
</feature>
<sequence length="515" mass="57509">MFSKLAIPAAMAMTAPTHPIELFFAYLCVLERTCAEDCVAMVFQMFHSTLLSSPFEEYPLTKRFSTPLITPLLIAASVSTSFPFRWIILPFGFSKFAICLQAASFALLGRVEKTETFLLSQPNYLRDIGDTRTTCQPASIKLGDNVYTVNPPALGSPEEIETIASPGMFEWTFGDITKPDDEIPGRTYAGFLYEGDSLDCNFADTSYKYGFCGLCRMQRNPFYVKLCTSFDLSITKLPNFAIKLQTKLKKRLIDVFSAYTNLTIEPNSLPLSAFPPTYAEIQPDLYRNRTITPRDIYSATIWVGDMAFVPSPNYRFHDNDSIAMETPEASIYVQDSKVSIGFFQMFLETEALGSSGFQLSILGIGDIRPLGQEHALTVFPPIAILFNNSYTTLGWLMEIAISDLNQRRIGATYICVKSIRKWRPFITLISVALGSSSGVFGAVWALLICLARQYDTHKIRHQRTEDKEDEPPKTGESFHDVDLLTIRHTSTEPLITGPDLDLASPTSEVSPGPIE</sequence>
<keyword evidence="2" id="KW-1133">Transmembrane helix</keyword>
<keyword evidence="2" id="KW-0472">Membrane</keyword>
<evidence type="ECO:0000313" key="3">
    <source>
        <dbReference type="EMBL" id="MBW0494267.1"/>
    </source>
</evidence>
<comment type="caution">
    <text evidence="3">The sequence shown here is derived from an EMBL/GenBank/DDBJ whole genome shotgun (WGS) entry which is preliminary data.</text>
</comment>
<evidence type="ECO:0000313" key="4">
    <source>
        <dbReference type="Proteomes" id="UP000765509"/>
    </source>
</evidence>
<evidence type="ECO:0000256" key="1">
    <source>
        <dbReference type="SAM" id="MobiDB-lite"/>
    </source>
</evidence>
<dbReference type="EMBL" id="AVOT02012492">
    <property type="protein sequence ID" value="MBW0494267.1"/>
    <property type="molecule type" value="Genomic_DNA"/>
</dbReference>